<gene>
    <name evidence="1" type="ORF">MNB_SM-4-1784</name>
</gene>
<dbReference type="SUPFAM" id="SSF63829">
    <property type="entry name" value="Calcium-dependent phosphotriesterase"/>
    <property type="match status" value="1"/>
</dbReference>
<evidence type="ECO:0000313" key="1">
    <source>
        <dbReference type="EMBL" id="SFV62483.1"/>
    </source>
</evidence>
<sequence length="940" mass="104253">MIHLTFKSLATLLILNLFISCNSSDSQSTQEKPLVAETLKSVTLVALTNEKESIQLHGEGATRYTIKNLPSWISLDENSGLVTLDGENSHYGQEYFDVTISNTTESFTKKDALKIQLFRKQEFIGGKLRRNKITPTVVESSLKSISGTGAPLVYDKKNNYWKAIVTYYTSYSNNNHLKLLNLTTLKEDKSYDKFLEGTPLNGVSPVVAYDLDTYIRISGKFVKYSNDTQEITEIGDVPSSLGRSILYPSITLGLDGQLVMGGALNGKISIAEYNITSKSYTVWSGLNVDAEHPNGDNAANRNAAADATHLYASTNGNGTGYRVYSMDRATKTGKKLANCPGWVTVAQGKYGAWVYMPSNSTDANNEPLAGGMYWLDKGKLLYASNGLNQDTCPWDNHGEEFSRHTAAPIDRPYKVLGKGMIPKPSENTGAIWLKRLISSAWEKVTVANIQSFPIILESITAVDNKIISVGDAYAGFSVYDIDTQTKKNYTGLLSYYSDVVIDNKLYMSGYPSGMLYEYDPSLAWGNTAGSYDPNEVVNKEEKNPKFIGFTRYDSPNINGVSVGGTGGGQHKNFVLLEGNDNVLWAFGEWERDGHGLGVTSVDLNDNYRMKGYRDKALMEHHTPRDGVATEDYLVVLCEWRGDSFLDLSVMDKETKKFHNITLPPNAIMPWSSLTRGSTITNYGKNKVVIASANDKRELILIGVDIETDTILYNHTFLSSYTSSGGDMELMSDGNIYLGLNGITVLVEPNNGWIEEVHDFGMNGQRVLGPDDKLYYTYGTKTYRIDKPFLESGFKTISKNEGDIFNQIVYYNQGSGVGESQVIETTLSDGNISKKAINIQVTEVGNSDGELFLATKYNLNPGKEYTIRFNAKINSGTAKIIGYRTYNVKQYTPVSYTLKNGANEFVIQGDNSNKFPRFQLDNSKLFDIEISEFIFIDNLES</sequence>
<name>A0A1W1C9T1_9ZZZZ</name>
<dbReference type="PROSITE" id="PS51257">
    <property type="entry name" value="PROKAR_LIPOPROTEIN"/>
    <property type="match status" value="1"/>
</dbReference>
<proteinExistence type="predicted"/>
<reference evidence="1" key="1">
    <citation type="submission" date="2016-10" db="EMBL/GenBank/DDBJ databases">
        <authorList>
            <person name="de Groot N.N."/>
        </authorList>
    </citation>
    <scope>NUCLEOTIDE SEQUENCE</scope>
</reference>
<accession>A0A1W1C9T1</accession>
<dbReference type="AlphaFoldDB" id="A0A1W1C9T1"/>
<protein>
    <submittedName>
        <fullName evidence="1">Uncharacterized protein</fullName>
    </submittedName>
</protein>
<organism evidence="1">
    <name type="scientific">hydrothermal vent metagenome</name>
    <dbReference type="NCBI Taxonomy" id="652676"/>
    <lineage>
        <taxon>unclassified sequences</taxon>
        <taxon>metagenomes</taxon>
        <taxon>ecological metagenomes</taxon>
    </lineage>
</organism>
<dbReference type="EMBL" id="FPHF01000067">
    <property type="protein sequence ID" value="SFV62483.1"/>
    <property type="molecule type" value="Genomic_DNA"/>
</dbReference>